<dbReference type="CDD" id="cd11377">
    <property type="entry name" value="Pro-peptidase_S53"/>
    <property type="match status" value="1"/>
</dbReference>
<dbReference type="CDD" id="cd04056">
    <property type="entry name" value="Peptidases_S53"/>
    <property type="match status" value="1"/>
</dbReference>
<feature type="active site" description="Charge relay system" evidence="11">
    <location>
        <position position="556"/>
    </location>
</feature>
<dbReference type="Pfam" id="PF00082">
    <property type="entry name" value="Peptidase_S8"/>
    <property type="match status" value="1"/>
</dbReference>
<dbReference type="SUPFAM" id="SSF54897">
    <property type="entry name" value="Protease propeptides/inhibitors"/>
    <property type="match status" value="1"/>
</dbReference>
<dbReference type="EC" id="3.4.14.10" evidence="4"/>
<keyword evidence="7 11" id="KW-0378">Hydrolase</keyword>
<feature type="binding site" evidence="11">
    <location>
        <position position="631"/>
    </location>
    <ligand>
        <name>Ca(2+)</name>
        <dbReference type="ChEBI" id="CHEBI:29108"/>
    </ligand>
</feature>
<sequence length="653" mass="70100">MLAGGPEEYFSAEISSELSSAMKNSLVLLAGLVATGIAMPSISHVLHEKRDMTNTMGWNKREAANGEQRVPVRIALKQENLDKGMDYIMEVSDPTSAKYGQHYKASNVADLFAPSKETIDSVKAWLVKSGIPADKIALSKSKGWLRFETTVNKLQSLVKADYHVYENLQSRNDHIGTDEYSLPPDVARFVDFVLPGTTFTTTNKRADKKNVVNAIKEPFVPLSKDQAAGFKEKINGTATCDEYITPQCIKAMYKIPDASLSNVTNVTNPLGIFESLGDVYAQEDLDAFYKLLAPNIPAGTSPELDLINGATAPNSPDQAGSESDLDFQMAIPIIYPQKTTLFQVNSQVDVFLAFLDAIDGEFCPEDPDRNPGEMCNTFAPTNVISISYGGSEYLSSPNVLKRQCNEFMKLGLQGISVVIASGDDGVASSFGYCLGPHHDVFVPDNPSGCPFVTSVGSTTLPKGSKVGDPEIATTRFSSGGGFSNVFDTPPWQSKAVGNYLLRHNPNYFAYNTTNGVVPSKGGVYNRNGRAYPDIAAVGDNGVVVVGGRVGLSGGTSMSAPIVASLLNLANENRLNLGKGPIGFANPALYQAYDAKKPLFTDVTKGDQRLGGAFGARYPSACGNNGFSAVPGWDPVSGLGTPKFPEMLQYFINL</sequence>
<keyword evidence="5 11" id="KW-0645">Protease</keyword>
<keyword evidence="8 11" id="KW-0720">Serine protease</keyword>
<evidence type="ECO:0000256" key="4">
    <source>
        <dbReference type="ARBA" id="ARBA00012462"/>
    </source>
</evidence>
<dbReference type="Proteomes" id="UP001562357">
    <property type="component" value="Unassembled WGS sequence"/>
</dbReference>
<comment type="catalytic activity">
    <reaction evidence="1">
        <text>Release of an N-terminal tripeptide from a polypeptide.</text>
        <dbReference type="EC" id="3.4.14.10"/>
    </reaction>
</comment>
<evidence type="ECO:0000256" key="2">
    <source>
        <dbReference type="ARBA" id="ARBA00002451"/>
    </source>
</evidence>
<gene>
    <name evidence="13" type="primary">g4078</name>
    <name evidence="13" type="ORF">EsDP_00004078</name>
</gene>
<dbReference type="InterPro" id="IPR036852">
    <property type="entry name" value="Peptidase_S8/S53_dom_sf"/>
</dbReference>
<evidence type="ECO:0000256" key="3">
    <source>
        <dbReference type="ARBA" id="ARBA00004239"/>
    </source>
</evidence>
<keyword evidence="10" id="KW-0865">Zymogen</keyword>
<dbReference type="Pfam" id="PF09286">
    <property type="entry name" value="Pro-kuma_activ"/>
    <property type="match status" value="1"/>
</dbReference>
<dbReference type="PANTHER" id="PTHR14218">
    <property type="entry name" value="PROTEASE S8 TRIPEPTIDYL PEPTIDASE I CLN2"/>
    <property type="match status" value="1"/>
</dbReference>
<feature type="active site" description="Charge relay system" evidence="11">
    <location>
        <position position="322"/>
    </location>
</feature>
<dbReference type="InterPro" id="IPR030400">
    <property type="entry name" value="Sedolisin_dom"/>
</dbReference>
<comment type="cofactor">
    <cofactor evidence="11">
        <name>Ca(2+)</name>
        <dbReference type="ChEBI" id="CHEBI:29108"/>
    </cofactor>
    <text evidence="11">Binds 1 Ca(2+) ion per subunit.</text>
</comment>
<comment type="function">
    <text evidence="2">Secreted tripeptidyl-peptidase which degrades proteins at acidic pHs and is involved in virulence.</text>
</comment>
<dbReference type="EMBL" id="BAAFGZ010000147">
    <property type="protein sequence ID" value="GAB0135751.1"/>
    <property type="molecule type" value="Genomic_DNA"/>
</dbReference>
<keyword evidence="9 11" id="KW-0106">Calcium</keyword>
<evidence type="ECO:0000256" key="1">
    <source>
        <dbReference type="ARBA" id="ARBA00001910"/>
    </source>
</evidence>
<dbReference type="InterPro" id="IPR015366">
    <property type="entry name" value="S53_propep"/>
</dbReference>
<protein>
    <recommendedName>
        <fullName evidence="4">tripeptidyl-peptidase II</fullName>
        <ecNumber evidence="4">3.4.14.10</ecNumber>
    </recommendedName>
</protein>
<organism evidence="13 14">
    <name type="scientific">Epichloe bromicola</name>
    <dbReference type="NCBI Taxonomy" id="79588"/>
    <lineage>
        <taxon>Eukaryota</taxon>
        <taxon>Fungi</taxon>
        <taxon>Dikarya</taxon>
        <taxon>Ascomycota</taxon>
        <taxon>Pezizomycotina</taxon>
        <taxon>Sordariomycetes</taxon>
        <taxon>Hypocreomycetidae</taxon>
        <taxon>Hypocreales</taxon>
        <taxon>Clavicipitaceae</taxon>
        <taxon>Epichloe</taxon>
    </lineage>
</organism>
<feature type="binding site" evidence="11">
    <location>
        <position position="601"/>
    </location>
    <ligand>
        <name>Ca(2+)</name>
        <dbReference type="ChEBI" id="CHEBI:29108"/>
    </ligand>
</feature>
<dbReference type="SUPFAM" id="SSF52743">
    <property type="entry name" value="Subtilisin-like"/>
    <property type="match status" value="1"/>
</dbReference>
<feature type="active site" description="Charge relay system" evidence="11">
    <location>
        <position position="326"/>
    </location>
</feature>
<feature type="domain" description="Peptidase S53" evidence="12">
    <location>
        <begin position="243"/>
        <end position="653"/>
    </location>
</feature>
<dbReference type="InterPro" id="IPR000209">
    <property type="entry name" value="Peptidase_S8/S53_dom"/>
</dbReference>
<dbReference type="PROSITE" id="PS51695">
    <property type="entry name" value="SEDOLISIN"/>
    <property type="match status" value="1"/>
</dbReference>
<evidence type="ECO:0000313" key="13">
    <source>
        <dbReference type="EMBL" id="GAB0135751.1"/>
    </source>
</evidence>
<evidence type="ECO:0000256" key="6">
    <source>
        <dbReference type="ARBA" id="ARBA00022723"/>
    </source>
</evidence>
<keyword evidence="14" id="KW-1185">Reference proteome</keyword>
<evidence type="ECO:0000256" key="10">
    <source>
        <dbReference type="ARBA" id="ARBA00023145"/>
    </source>
</evidence>
<dbReference type="Gene3D" id="3.40.50.200">
    <property type="entry name" value="Peptidase S8/S53 domain"/>
    <property type="match status" value="1"/>
</dbReference>
<name>A0ABQ0CQM7_9HYPO</name>
<evidence type="ECO:0000259" key="12">
    <source>
        <dbReference type="PROSITE" id="PS51695"/>
    </source>
</evidence>
<evidence type="ECO:0000256" key="9">
    <source>
        <dbReference type="ARBA" id="ARBA00022837"/>
    </source>
</evidence>
<dbReference type="InterPro" id="IPR050819">
    <property type="entry name" value="Tripeptidyl-peptidase_I"/>
</dbReference>
<feature type="binding site" evidence="11">
    <location>
        <position position="602"/>
    </location>
    <ligand>
        <name>Ca(2+)</name>
        <dbReference type="ChEBI" id="CHEBI:29108"/>
    </ligand>
</feature>
<dbReference type="SMART" id="SM00944">
    <property type="entry name" value="Pro-kuma_activ"/>
    <property type="match status" value="1"/>
</dbReference>
<accession>A0ABQ0CQM7</accession>
<comment type="caution">
    <text evidence="13">The sequence shown here is derived from an EMBL/GenBank/DDBJ whole genome shotgun (WGS) entry which is preliminary data.</text>
</comment>
<comment type="subcellular location">
    <subcellularLocation>
        <location evidence="3">Secreted</location>
        <location evidence="3">Extracellular space</location>
    </subcellularLocation>
</comment>
<evidence type="ECO:0000256" key="7">
    <source>
        <dbReference type="ARBA" id="ARBA00022801"/>
    </source>
</evidence>
<dbReference type="PANTHER" id="PTHR14218:SF19">
    <property type="entry name" value="SERINE PROTEASE AORO, PUTATIVE (AFU_ORTHOLOGUE AFUA_6G10250)-RELATED"/>
    <property type="match status" value="1"/>
</dbReference>
<proteinExistence type="predicted"/>
<reference evidence="14" key="1">
    <citation type="submission" date="2024-06" db="EMBL/GenBank/DDBJ databases">
        <title>Draft Genome Sequences of Epichloe bromicola Strains Isolated from Elymus ciliaris.</title>
        <authorList>
            <consortium name="Epichloe bromicola genome sequencing consortium"/>
            <person name="Miura A."/>
            <person name="Imano S."/>
            <person name="Ashida A."/>
            <person name="Sato I."/>
            <person name="Chiba S."/>
            <person name="Tanaka A."/>
            <person name="Camagna M."/>
            <person name="Takemoto D."/>
        </authorList>
    </citation>
    <scope>NUCLEOTIDE SEQUENCE [LARGE SCALE GENOMIC DNA]</scope>
    <source>
        <strain evidence="14">DP</strain>
    </source>
</reference>
<evidence type="ECO:0000313" key="14">
    <source>
        <dbReference type="Proteomes" id="UP001562357"/>
    </source>
</evidence>
<keyword evidence="6 11" id="KW-0479">Metal-binding</keyword>
<evidence type="ECO:0000256" key="8">
    <source>
        <dbReference type="ARBA" id="ARBA00022825"/>
    </source>
</evidence>
<feature type="binding site" evidence="11">
    <location>
        <position position="633"/>
    </location>
    <ligand>
        <name>Ca(2+)</name>
        <dbReference type="ChEBI" id="CHEBI:29108"/>
    </ligand>
</feature>
<evidence type="ECO:0000256" key="11">
    <source>
        <dbReference type="PROSITE-ProRule" id="PRU01032"/>
    </source>
</evidence>
<evidence type="ECO:0000256" key="5">
    <source>
        <dbReference type="ARBA" id="ARBA00022670"/>
    </source>
</evidence>